<evidence type="ECO:0000313" key="1">
    <source>
        <dbReference type="EMBL" id="KAH9426874.1"/>
    </source>
</evidence>
<sequence>MANEGSKKNIIRMTSVIMINISDWKFFFENDIVDSQEILSNSSGRMFCWNSQCLMKYQESDTNPIEIIVVTIT</sequence>
<gene>
    <name evidence="1" type="ORF">DERP_002975</name>
</gene>
<keyword evidence="2" id="KW-1185">Reference proteome</keyword>
<proteinExistence type="predicted"/>
<dbReference type="Proteomes" id="UP000887458">
    <property type="component" value="Unassembled WGS sequence"/>
</dbReference>
<name>A0ABQ8JW75_DERPT</name>
<dbReference type="EMBL" id="NJHN03000008">
    <property type="protein sequence ID" value="KAH9426874.1"/>
    <property type="molecule type" value="Genomic_DNA"/>
</dbReference>
<reference evidence="1 2" key="1">
    <citation type="journal article" date="2018" name="J. Allergy Clin. Immunol.">
        <title>High-quality assembly of Dermatophagoides pteronyssinus genome and transcriptome reveals a wide range of novel allergens.</title>
        <authorList>
            <person name="Liu X.Y."/>
            <person name="Yang K.Y."/>
            <person name="Wang M.Q."/>
            <person name="Kwok J.S."/>
            <person name="Zeng X."/>
            <person name="Yang Z."/>
            <person name="Xiao X.J."/>
            <person name="Lau C.P."/>
            <person name="Li Y."/>
            <person name="Huang Z.M."/>
            <person name="Ba J.G."/>
            <person name="Yim A.K."/>
            <person name="Ouyang C.Y."/>
            <person name="Ngai S.M."/>
            <person name="Chan T.F."/>
            <person name="Leung E.L."/>
            <person name="Liu L."/>
            <person name="Liu Z.G."/>
            <person name="Tsui S.K."/>
        </authorList>
    </citation>
    <scope>NUCLEOTIDE SEQUENCE [LARGE SCALE GENOMIC DNA]</scope>
    <source>
        <strain evidence="1">Derp</strain>
    </source>
</reference>
<reference evidence="1 2" key="2">
    <citation type="journal article" date="2022" name="Mol. Biol. Evol.">
        <title>Comparative Genomics Reveals Insights into the Divergent Evolution of Astigmatic Mites and Household Pest Adaptations.</title>
        <authorList>
            <person name="Xiong Q."/>
            <person name="Wan A.T."/>
            <person name="Liu X."/>
            <person name="Fung C.S."/>
            <person name="Xiao X."/>
            <person name="Malainual N."/>
            <person name="Hou J."/>
            <person name="Wang L."/>
            <person name="Wang M."/>
            <person name="Yang K.Y."/>
            <person name="Cui Y."/>
            <person name="Leung E.L."/>
            <person name="Nong W."/>
            <person name="Shin S.K."/>
            <person name="Au S.W."/>
            <person name="Jeong K.Y."/>
            <person name="Chew F.T."/>
            <person name="Hui J.H."/>
            <person name="Leung T.F."/>
            <person name="Tungtrongchitr A."/>
            <person name="Zhong N."/>
            <person name="Liu Z."/>
            <person name="Tsui S.K."/>
        </authorList>
    </citation>
    <scope>NUCLEOTIDE SEQUENCE [LARGE SCALE GENOMIC DNA]</scope>
    <source>
        <strain evidence="1">Derp</strain>
    </source>
</reference>
<organism evidence="1 2">
    <name type="scientific">Dermatophagoides pteronyssinus</name>
    <name type="common">European house dust mite</name>
    <dbReference type="NCBI Taxonomy" id="6956"/>
    <lineage>
        <taxon>Eukaryota</taxon>
        <taxon>Metazoa</taxon>
        <taxon>Ecdysozoa</taxon>
        <taxon>Arthropoda</taxon>
        <taxon>Chelicerata</taxon>
        <taxon>Arachnida</taxon>
        <taxon>Acari</taxon>
        <taxon>Acariformes</taxon>
        <taxon>Sarcoptiformes</taxon>
        <taxon>Astigmata</taxon>
        <taxon>Psoroptidia</taxon>
        <taxon>Analgoidea</taxon>
        <taxon>Pyroglyphidae</taxon>
        <taxon>Dermatophagoidinae</taxon>
        <taxon>Dermatophagoides</taxon>
    </lineage>
</organism>
<evidence type="ECO:0000313" key="2">
    <source>
        <dbReference type="Proteomes" id="UP000887458"/>
    </source>
</evidence>
<protein>
    <submittedName>
        <fullName evidence="1">Uncharacterized protein</fullName>
    </submittedName>
</protein>
<accession>A0ABQ8JW75</accession>
<comment type="caution">
    <text evidence="1">The sequence shown here is derived from an EMBL/GenBank/DDBJ whole genome shotgun (WGS) entry which is preliminary data.</text>
</comment>